<comment type="caution">
    <text evidence="1">The sequence shown here is derived from an EMBL/GenBank/DDBJ whole genome shotgun (WGS) entry which is preliminary data.</text>
</comment>
<proteinExistence type="predicted"/>
<reference evidence="1 2" key="1">
    <citation type="submission" date="2024-09" db="EMBL/GenBank/DDBJ databases">
        <title>A chromosome-level genome assembly of Gray's grenadier anchovy, Coilia grayii.</title>
        <authorList>
            <person name="Fu Z."/>
        </authorList>
    </citation>
    <scope>NUCLEOTIDE SEQUENCE [LARGE SCALE GENOMIC DNA]</scope>
    <source>
        <strain evidence="1">G4</strain>
        <tissue evidence="1">Muscle</tissue>
    </source>
</reference>
<dbReference type="Gene3D" id="3.10.10.10">
    <property type="entry name" value="HIV Type 1 Reverse Transcriptase, subunit A, domain 1"/>
    <property type="match status" value="1"/>
</dbReference>
<protein>
    <submittedName>
        <fullName evidence="1">Uncharacterized protein</fullName>
    </submittedName>
</protein>
<gene>
    <name evidence="1" type="ORF">ACEWY4_027383</name>
</gene>
<dbReference type="InterPro" id="IPR043502">
    <property type="entry name" value="DNA/RNA_pol_sf"/>
</dbReference>
<accession>A0ABD1IS85</accession>
<dbReference type="SUPFAM" id="SSF56672">
    <property type="entry name" value="DNA/RNA polymerases"/>
    <property type="match status" value="1"/>
</dbReference>
<dbReference type="Proteomes" id="UP001591681">
    <property type="component" value="Unassembled WGS sequence"/>
</dbReference>
<evidence type="ECO:0000313" key="1">
    <source>
        <dbReference type="EMBL" id="KAL2077879.1"/>
    </source>
</evidence>
<dbReference type="CDD" id="cd01647">
    <property type="entry name" value="RT_LTR"/>
    <property type="match status" value="1"/>
</dbReference>
<keyword evidence="2" id="KW-1185">Reference proteome</keyword>
<dbReference type="Gene3D" id="3.30.70.270">
    <property type="match status" value="1"/>
</dbReference>
<dbReference type="InterPro" id="IPR053134">
    <property type="entry name" value="RNA-dir_DNA_polymerase"/>
</dbReference>
<organism evidence="1 2">
    <name type="scientific">Coilia grayii</name>
    <name type="common">Gray's grenadier anchovy</name>
    <dbReference type="NCBI Taxonomy" id="363190"/>
    <lineage>
        <taxon>Eukaryota</taxon>
        <taxon>Metazoa</taxon>
        <taxon>Chordata</taxon>
        <taxon>Craniata</taxon>
        <taxon>Vertebrata</taxon>
        <taxon>Euteleostomi</taxon>
        <taxon>Actinopterygii</taxon>
        <taxon>Neopterygii</taxon>
        <taxon>Teleostei</taxon>
        <taxon>Clupei</taxon>
        <taxon>Clupeiformes</taxon>
        <taxon>Clupeoidei</taxon>
        <taxon>Engraulidae</taxon>
        <taxon>Coilinae</taxon>
        <taxon>Coilia</taxon>
    </lineage>
</organism>
<dbReference type="PANTHER" id="PTHR24559:SF435">
    <property type="entry name" value="RIBONUCLEASE H"/>
    <property type="match status" value="1"/>
</dbReference>
<dbReference type="EMBL" id="JBHFQA010000024">
    <property type="protein sequence ID" value="KAL2077879.1"/>
    <property type="molecule type" value="Genomic_DNA"/>
</dbReference>
<evidence type="ECO:0000313" key="2">
    <source>
        <dbReference type="Proteomes" id="UP001591681"/>
    </source>
</evidence>
<dbReference type="InterPro" id="IPR043128">
    <property type="entry name" value="Rev_trsase/Diguanyl_cyclase"/>
</dbReference>
<dbReference type="AlphaFoldDB" id="A0ABD1IS85"/>
<dbReference type="PANTHER" id="PTHR24559">
    <property type="entry name" value="TRANSPOSON TY3-I GAG-POL POLYPROTEIN"/>
    <property type="match status" value="1"/>
</dbReference>
<sequence>MPKCGVLVVKDPPGGLHPKVPSVLEMNILSKCYQELFGQFCQSLFEAPLLSQAPTAFVHAFQHCQQAETQSVPTLGRVKVRGRRAWRIPGGTTTLVSATCSAQYAGGTVLFEPAESGLPSGLLVSPSLVKVVYGTASIPVVNVGTTNILLSAYTLQSVHVVSLPSGVEEVQPVTATIIAQAAQVGGSVVQEQIEAIELPLLASAEQEQARALLRRYHTVFSAHDGDLGCTNLLSHDIPLLDNVPVRQRYCRIPLLESQVIRESCSPYASPIVLVRKKNGTLWLCVDYRQLNSKTRRDAFPLPRIEESLDALTGASWFSTLDLASSYNQVPVT</sequence>
<name>A0ABD1IS85_9TELE</name>